<dbReference type="Gramene" id="KRH32377">
    <property type="protein sequence ID" value="KRH32377"/>
    <property type="gene ID" value="GLYMA_10G048000"/>
</dbReference>
<evidence type="ECO:0000313" key="2">
    <source>
        <dbReference type="EnsemblPlants" id="KRH32377"/>
    </source>
</evidence>
<sequence>MYKDPGYSNLFIWNLNQFMWKEIVMPIDARITYCNLSYFFLDLVLESNAFSHYQLVTLVYG</sequence>
<protein>
    <submittedName>
        <fullName evidence="1 2">Uncharacterized protein</fullName>
    </submittedName>
</protein>
<evidence type="ECO:0000313" key="3">
    <source>
        <dbReference type="Proteomes" id="UP000008827"/>
    </source>
</evidence>
<reference evidence="2" key="2">
    <citation type="submission" date="2018-02" db="UniProtKB">
        <authorList>
            <consortium name="EnsemblPlants"/>
        </authorList>
    </citation>
    <scope>IDENTIFICATION</scope>
    <source>
        <strain evidence="2">Williams 82</strain>
    </source>
</reference>
<evidence type="ECO:0000313" key="1">
    <source>
        <dbReference type="EMBL" id="KRH32377.1"/>
    </source>
</evidence>
<accession>K7LHG9</accession>
<dbReference type="InParanoid" id="K7LHG9"/>
<dbReference type="AlphaFoldDB" id="K7LHG9"/>
<reference evidence="1 2" key="1">
    <citation type="journal article" date="2010" name="Nature">
        <title>Genome sequence of the palaeopolyploid soybean.</title>
        <authorList>
            <person name="Schmutz J."/>
            <person name="Cannon S.B."/>
            <person name="Schlueter J."/>
            <person name="Ma J."/>
            <person name="Mitros T."/>
            <person name="Nelson W."/>
            <person name="Hyten D.L."/>
            <person name="Song Q."/>
            <person name="Thelen J.J."/>
            <person name="Cheng J."/>
            <person name="Xu D."/>
            <person name="Hellsten U."/>
            <person name="May G.D."/>
            <person name="Yu Y."/>
            <person name="Sakurai T."/>
            <person name="Umezawa T."/>
            <person name="Bhattacharyya M.K."/>
            <person name="Sandhu D."/>
            <person name="Valliyodan B."/>
            <person name="Lindquist E."/>
            <person name="Peto M."/>
            <person name="Grant D."/>
            <person name="Shu S."/>
            <person name="Goodstein D."/>
            <person name="Barry K."/>
            <person name="Futrell-Griggs M."/>
            <person name="Abernathy B."/>
            <person name="Du J."/>
            <person name="Tian Z."/>
            <person name="Zhu L."/>
            <person name="Gill N."/>
            <person name="Joshi T."/>
            <person name="Libault M."/>
            <person name="Sethuraman A."/>
            <person name="Zhang X.-C."/>
            <person name="Shinozaki K."/>
            <person name="Nguyen H.T."/>
            <person name="Wing R.A."/>
            <person name="Cregan P."/>
            <person name="Specht J."/>
            <person name="Grimwood J."/>
            <person name="Rokhsar D."/>
            <person name="Stacey G."/>
            <person name="Shoemaker R.C."/>
            <person name="Jackson S.A."/>
        </authorList>
    </citation>
    <scope>NUCLEOTIDE SEQUENCE [LARGE SCALE GENOMIC DNA]</scope>
    <source>
        <strain evidence="2">cv. Williams 82</strain>
        <tissue evidence="1">Callus</tissue>
    </source>
</reference>
<dbReference type="PaxDb" id="3847-GLYMA10G05510.1"/>
<dbReference type="HOGENOM" id="CLU_2927233_0_0_1"/>
<dbReference type="EMBL" id="CM000843">
    <property type="protein sequence ID" value="KRH32377.1"/>
    <property type="molecule type" value="Genomic_DNA"/>
</dbReference>
<name>K7LHG9_SOYBN</name>
<dbReference type="EnsemblPlants" id="KRH32377">
    <property type="protein sequence ID" value="KRH32377"/>
    <property type="gene ID" value="GLYMA_10G048000"/>
</dbReference>
<organism evidence="2">
    <name type="scientific">Glycine max</name>
    <name type="common">Soybean</name>
    <name type="synonym">Glycine hispida</name>
    <dbReference type="NCBI Taxonomy" id="3847"/>
    <lineage>
        <taxon>Eukaryota</taxon>
        <taxon>Viridiplantae</taxon>
        <taxon>Streptophyta</taxon>
        <taxon>Embryophyta</taxon>
        <taxon>Tracheophyta</taxon>
        <taxon>Spermatophyta</taxon>
        <taxon>Magnoliopsida</taxon>
        <taxon>eudicotyledons</taxon>
        <taxon>Gunneridae</taxon>
        <taxon>Pentapetalae</taxon>
        <taxon>rosids</taxon>
        <taxon>fabids</taxon>
        <taxon>Fabales</taxon>
        <taxon>Fabaceae</taxon>
        <taxon>Papilionoideae</taxon>
        <taxon>50 kb inversion clade</taxon>
        <taxon>NPAAA clade</taxon>
        <taxon>indigoferoid/millettioid clade</taxon>
        <taxon>Phaseoleae</taxon>
        <taxon>Glycine</taxon>
        <taxon>Glycine subgen. Soja</taxon>
    </lineage>
</organism>
<proteinExistence type="predicted"/>
<keyword evidence="3" id="KW-1185">Reference proteome</keyword>
<gene>
    <name evidence="1" type="ORF">GLYMA_10G048000</name>
</gene>
<dbReference type="Proteomes" id="UP000008827">
    <property type="component" value="Chromosome 10"/>
</dbReference>
<reference evidence="1" key="3">
    <citation type="submission" date="2018-07" db="EMBL/GenBank/DDBJ databases">
        <title>WGS assembly of Glycine max.</title>
        <authorList>
            <person name="Schmutz J."/>
            <person name="Cannon S."/>
            <person name="Schlueter J."/>
            <person name="Ma J."/>
            <person name="Mitros T."/>
            <person name="Nelson W."/>
            <person name="Hyten D."/>
            <person name="Song Q."/>
            <person name="Thelen J."/>
            <person name="Cheng J."/>
            <person name="Xu D."/>
            <person name="Hellsten U."/>
            <person name="May G."/>
            <person name="Yu Y."/>
            <person name="Sakurai T."/>
            <person name="Umezawa T."/>
            <person name="Bhattacharyya M."/>
            <person name="Sandhu D."/>
            <person name="Valliyodan B."/>
            <person name="Lindquist E."/>
            <person name="Peto M."/>
            <person name="Grant D."/>
            <person name="Shu S."/>
            <person name="Goodstein D."/>
            <person name="Barry K."/>
            <person name="Futrell-Griggs M."/>
            <person name="Abernathy B."/>
            <person name="Du J."/>
            <person name="Tian Z."/>
            <person name="Zhu L."/>
            <person name="Gill N."/>
            <person name="Joshi T."/>
            <person name="Libault M."/>
            <person name="Sethuraman A."/>
            <person name="Zhang X."/>
            <person name="Shinozaki K."/>
            <person name="Nguyen H."/>
            <person name="Wing R."/>
            <person name="Cregan P."/>
            <person name="Specht J."/>
            <person name="Grimwood J."/>
            <person name="Rokhsar D."/>
            <person name="Stacey G."/>
            <person name="Shoemaker R."/>
            <person name="Jackson S."/>
        </authorList>
    </citation>
    <scope>NUCLEOTIDE SEQUENCE</scope>
    <source>
        <tissue evidence="1">Callus</tissue>
    </source>
</reference>